<evidence type="ECO:0000256" key="6">
    <source>
        <dbReference type="ARBA" id="ARBA00023155"/>
    </source>
</evidence>
<evidence type="ECO:0000256" key="5">
    <source>
        <dbReference type="ARBA" id="ARBA00023125"/>
    </source>
</evidence>
<feature type="domain" description="START" evidence="14">
    <location>
        <begin position="339"/>
        <end position="575"/>
    </location>
</feature>
<dbReference type="InterPro" id="IPR017970">
    <property type="entry name" value="Homeobox_CS"/>
</dbReference>
<evidence type="ECO:0000313" key="15">
    <source>
        <dbReference type="EMBL" id="JAT67794.1"/>
    </source>
</evidence>
<evidence type="ECO:0000256" key="3">
    <source>
        <dbReference type="ARBA" id="ARBA00023015"/>
    </source>
</evidence>
<keyword evidence="4 11" id="KW-0175">Coiled coil</keyword>
<evidence type="ECO:0000256" key="1">
    <source>
        <dbReference type="ARBA" id="ARBA00004123"/>
    </source>
</evidence>
<evidence type="ECO:0000259" key="13">
    <source>
        <dbReference type="PROSITE" id="PS50071"/>
    </source>
</evidence>
<dbReference type="InterPro" id="IPR023393">
    <property type="entry name" value="START-like_dom_sf"/>
</dbReference>
<evidence type="ECO:0000256" key="8">
    <source>
        <dbReference type="ARBA" id="ARBA00023242"/>
    </source>
</evidence>
<feature type="compositionally biased region" description="Basic and acidic residues" evidence="12">
    <location>
        <begin position="102"/>
        <end position="115"/>
    </location>
</feature>
<dbReference type="InterPro" id="IPR002913">
    <property type="entry name" value="START_lipid-bd_dom"/>
</dbReference>
<dbReference type="FunFam" id="1.10.10.60:FF:000229">
    <property type="entry name" value="Homeobox-leucine zipper protein HDG1"/>
    <property type="match status" value="1"/>
</dbReference>
<dbReference type="AlphaFoldDB" id="A0A1D1ZLC7"/>
<comment type="similarity">
    <text evidence="2">Belongs to the HD-ZIP homeobox family. Class IV subfamily.</text>
</comment>
<feature type="domain" description="Homeobox" evidence="13">
    <location>
        <begin position="133"/>
        <end position="193"/>
    </location>
</feature>
<dbReference type="Pfam" id="PF01852">
    <property type="entry name" value="START"/>
    <property type="match status" value="1"/>
</dbReference>
<gene>
    <name evidence="15" type="primary">ANL2_0</name>
    <name evidence="15" type="ORF">g.114109</name>
</gene>
<accession>A0A1D1ZLC7</accession>
<dbReference type="Pfam" id="PF00046">
    <property type="entry name" value="Homeodomain"/>
    <property type="match status" value="1"/>
</dbReference>
<proteinExistence type="inferred from homology"/>
<dbReference type="PROSITE" id="PS50848">
    <property type="entry name" value="START"/>
    <property type="match status" value="1"/>
</dbReference>
<dbReference type="PROSITE" id="PS50071">
    <property type="entry name" value="HOMEOBOX_2"/>
    <property type="match status" value="1"/>
</dbReference>
<dbReference type="GO" id="GO:0003677">
    <property type="term" value="F:DNA binding"/>
    <property type="evidence" value="ECO:0007669"/>
    <property type="project" value="UniProtKB-UniRule"/>
</dbReference>
<organism evidence="15">
    <name type="scientific">Anthurium amnicola</name>
    <dbReference type="NCBI Taxonomy" id="1678845"/>
    <lineage>
        <taxon>Eukaryota</taxon>
        <taxon>Viridiplantae</taxon>
        <taxon>Streptophyta</taxon>
        <taxon>Embryophyta</taxon>
        <taxon>Tracheophyta</taxon>
        <taxon>Spermatophyta</taxon>
        <taxon>Magnoliopsida</taxon>
        <taxon>Liliopsida</taxon>
        <taxon>Araceae</taxon>
        <taxon>Pothoideae</taxon>
        <taxon>Potheae</taxon>
        <taxon>Anthurium</taxon>
    </lineage>
</organism>
<dbReference type="Gene3D" id="3.30.530.20">
    <property type="match status" value="1"/>
</dbReference>
<name>A0A1D1ZLC7_9ARAE</name>
<dbReference type="GO" id="GO:0000981">
    <property type="term" value="F:DNA-binding transcription factor activity, RNA polymerase II-specific"/>
    <property type="evidence" value="ECO:0007669"/>
    <property type="project" value="InterPro"/>
</dbReference>
<comment type="subcellular location">
    <subcellularLocation>
        <location evidence="1 9 10">Nucleus</location>
    </subcellularLocation>
</comment>
<dbReference type="InterPro" id="IPR009057">
    <property type="entry name" value="Homeodomain-like_sf"/>
</dbReference>
<feature type="region of interest" description="Disordered" evidence="12">
    <location>
        <begin position="96"/>
        <end position="143"/>
    </location>
</feature>
<feature type="coiled-coil region" evidence="11">
    <location>
        <begin position="187"/>
        <end position="261"/>
    </location>
</feature>
<feature type="DNA-binding region" description="Homeobox" evidence="9">
    <location>
        <begin position="135"/>
        <end position="194"/>
    </location>
</feature>
<sequence>MSFGGFPDSSSPGARVVVDIPYSTTDAAVSRLQLVAPTLPKPTFSSPGLSLALTNLEGGEGAAYDGGQDEMIRRIAGMGDFDIDIGVGVLISGRGAAGKGNGADHHREEEYESRSGSDNMEGGSGDDLDPENPPKKKRYHRHTPRQIQELEALFKECPHPDEKQRLELSKRLCLESRQVKFWFQNRRTQMKTQLERHENALLRQENEKLKMENMHIRESMRNPICQSCGGAATLGQVSLEQQQLRLENARLRDELDRVSALAGRFIGRPLGSLVGQLPPHLPDSSLELAVGGNGAFAGLCSVPSALPPLADFVPGIAGGMPVVPPTPVRPVVPGIEVERSFERSMLVELALAAMDELVKMAQMEEPLWVKDGTGREVLNEDEYLRVSSQCLGPKPVGFVKEATRETGVVIINSSALVETLMDANRWPDMFPSLIAKTTTTDVIYTGMGGTRNGTLQLMRAELQVLSPLVPIREVSFLRYCKEHAQGVWAVVDVSVDSIRDNSSALPSPVSCRRLPSGCLVQDMPNGYSKVTWVEHAEYDESGLHLLYRPLLRSGMALGAQRWVATLQRQCECLAVLMSSVVPSRDLPVTGITVAGRRSMLKLAQRMTANFCAGVCASSVHSWAKLNIGAVGEDVRVMTRKSENDPGEPPGVVLSAATSVWLPVPPHRLFDFLRDESLRSEWDILSNGGPMTEMAHIAKGQDQGNAVSLLRASAGSTNQSSMLILQETSSDASGSLVVYAPVDVPAMELVMSGGDSSCVALLPSGFAVLPDGPARSAPREHSRKADGSLLTVAFQILVNSLPTAKLTVESVETVNNLISCTLKKIKAALHCEDC</sequence>
<evidence type="ECO:0000256" key="12">
    <source>
        <dbReference type="SAM" id="MobiDB-lite"/>
    </source>
</evidence>
<dbReference type="InterPro" id="IPR042160">
    <property type="entry name" value="HD-Zip_IV"/>
</dbReference>
<dbReference type="SMART" id="SM00389">
    <property type="entry name" value="HOX"/>
    <property type="match status" value="1"/>
</dbReference>
<dbReference type="PROSITE" id="PS00027">
    <property type="entry name" value="HOMEOBOX_1"/>
    <property type="match status" value="1"/>
</dbReference>
<dbReference type="GO" id="GO:0030154">
    <property type="term" value="P:cell differentiation"/>
    <property type="evidence" value="ECO:0007669"/>
    <property type="project" value="UniProtKB-ARBA"/>
</dbReference>
<dbReference type="InterPro" id="IPR001356">
    <property type="entry name" value="HD"/>
</dbReference>
<keyword evidence="6 9" id="KW-0371">Homeobox</keyword>
<reference evidence="15" key="1">
    <citation type="submission" date="2015-07" db="EMBL/GenBank/DDBJ databases">
        <title>Transcriptome Assembly of Anthurium amnicola.</title>
        <authorList>
            <person name="Suzuki J."/>
        </authorList>
    </citation>
    <scope>NUCLEOTIDE SEQUENCE</scope>
</reference>
<dbReference type="PANTHER" id="PTHR45654">
    <property type="entry name" value="HOMEOBOX-LEUCINE ZIPPER PROTEIN MERISTEM L1"/>
    <property type="match status" value="1"/>
</dbReference>
<dbReference type="GO" id="GO:0008289">
    <property type="term" value="F:lipid binding"/>
    <property type="evidence" value="ECO:0007669"/>
    <property type="project" value="InterPro"/>
</dbReference>
<keyword evidence="5 9" id="KW-0238">DNA-binding</keyword>
<protein>
    <submittedName>
        <fullName evidence="15">Homeobox-leucine zipper protein ANTHOCYANINLESS 2</fullName>
    </submittedName>
</protein>
<evidence type="ECO:0000256" key="4">
    <source>
        <dbReference type="ARBA" id="ARBA00023054"/>
    </source>
</evidence>
<dbReference type="CDD" id="cd08875">
    <property type="entry name" value="START_ArGLABRA2_like"/>
    <property type="match status" value="1"/>
</dbReference>
<dbReference type="InterPro" id="IPR057993">
    <property type="entry name" value="HD-Zip_IV_C"/>
</dbReference>
<dbReference type="GO" id="GO:0005634">
    <property type="term" value="C:nucleus"/>
    <property type="evidence" value="ECO:0007669"/>
    <property type="project" value="UniProtKB-SubCell"/>
</dbReference>
<dbReference type="Pfam" id="PF25797">
    <property type="entry name" value="PDF2_C"/>
    <property type="match status" value="1"/>
</dbReference>
<dbReference type="PANTHER" id="PTHR45654:SF5">
    <property type="entry name" value="HOMEOBOX-LEUCINE ZIPPER PROTEIN ANTHOCYANINLESS 2-RELATED"/>
    <property type="match status" value="1"/>
</dbReference>
<keyword evidence="7" id="KW-0804">Transcription</keyword>
<keyword evidence="8 9" id="KW-0539">Nucleus</keyword>
<evidence type="ECO:0000256" key="10">
    <source>
        <dbReference type="RuleBase" id="RU000682"/>
    </source>
</evidence>
<dbReference type="SMART" id="SM00234">
    <property type="entry name" value="START"/>
    <property type="match status" value="1"/>
</dbReference>
<evidence type="ECO:0000256" key="11">
    <source>
        <dbReference type="SAM" id="Coils"/>
    </source>
</evidence>
<dbReference type="EMBL" id="GDJX01000142">
    <property type="protein sequence ID" value="JAT67794.1"/>
    <property type="molecule type" value="Transcribed_RNA"/>
</dbReference>
<evidence type="ECO:0000256" key="2">
    <source>
        <dbReference type="ARBA" id="ARBA00006789"/>
    </source>
</evidence>
<evidence type="ECO:0000256" key="7">
    <source>
        <dbReference type="ARBA" id="ARBA00023163"/>
    </source>
</evidence>
<dbReference type="SUPFAM" id="SSF55961">
    <property type="entry name" value="Bet v1-like"/>
    <property type="match status" value="2"/>
</dbReference>
<dbReference type="CDD" id="cd00086">
    <property type="entry name" value="homeodomain"/>
    <property type="match status" value="1"/>
</dbReference>
<dbReference type="Gene3D" id="1.10.10.60">
    <property type="entry name" value="Homeodomain-like"/>
    <property type="match status" value="1"/>
</dbReference>
<dbReference type="FunFam" id="3.30.530.20:FF:000026">
    <property type="entry name" value="Homeobox-leucine zipper protein GLABRA 2"/>
    <property type="match status" value="1"/>
</dbReference>
<keyword evidence="3" id="KW-0805">Transcription regulation</keyword>
<evidence type="ECO:0000256" key="9">
    <source>
        <dbReference type="PROSITE-ProRule" id="PRU00108"/>
    </source>
</evidence>
<dbReference type="SUPFAM" id="SSF46689">
    <property type="entry name" value="Homeodomain-like"/>
    <property type="match status" value="1"/>
</dbReference>
<evidence type="ECO:0000259" key="14">
    <source>
        <dbReference type="PROSITE" id="PS50848"/>
    </source>
</evidence>